<keyword evidence="7" id="KW-0998">Cell outer membrane</keyword>
<dbReference type="GO" id="GO:0009279">
    <property type="term" value="C:cell outer membrane"/>
    <property type="evidence" value="ECO:0007669"/>
    <property type="project" value="UniProtKB-SubCell"/>
</dbReference>
<gene>
    <name evidence="9" type="ORF">EV197_1320</name>
</gene>
<evidence type="ECO:0000256" key="2">
    <source>
        <dbReference type="ARBA" id="ARBA00008163"/>
    </source>
</evidence>
<evidence type="ECO:0000256" key="3">
    <source>
        <dbReference type="ARBA" id="ARBA00022452"/>
    </source>
</evidence>
<keyword evidence="3" id="KW-1134">Transmembrane beta strand</keyword>
<keyword evidence="6" id="KW-0472">Membrane</keyword>
<evidence type="ECO:0000313" key="9">
    <source>
        <dbReference type="EMBL" id="RZT00089.1"/>
    </source>
</evidence>
<comment type="caution">
    <text evidence="9">The sequence shown here is derived from an EMBL/GenBank/DDBJ whole genome shotgun (WGS) entry which is preliminary data.</text>
</comment>
<comment type="similarity">
    <text evidence="2">Belongs to the OmpP1/FadL family.</text>
</comment>
<evidence type="ECO:0000256" key="8">
    <source>
        <dbReference type="SAM" id="SignalP"/>
    </source>
</evidence>
<keyword evidence="10" id="KW-1185">Reference proteome</keyword>
<dbReference type="OrthoDB" id="9765571at2"/>
<reference evidence="9 10" key="1">
    <citation type="submission" date="2019-02" db="EMBL/GenBank/DDBJ databases">
        <title>Genomic Encyclopedia of Type Strains, Phase IV (KMG-IV): sequencing the most valuable type-strain genomes for metagenomic binning, comparative biology and taxonomic classification.</title>
        <authorList>
            <person name="Goeker M."/>
        </authorList>
    </citation>
    <scope>NUCLEOTIDE SEQUENCE [LARGE SCALE GENOMIC DNA]</scope>
    <source>
        <strain evidence="9 10">DSM 17196</strain>
    </source>
</reference>
<organism evidence="9 10">
    <name type="scientific">Aquimarina brevivitae</name>
    <dbReference type="NCBI Taxonomy" id="323412"/>
    <lineage>
        <taxon>Bacteria</taxon>
        <taxon>Pseudomonadati</taxon>
        <taxon>Bacteroidota</taxon>
        <taxon>Flavobacteriia</taxon>
        <taxon>Flavobacteriales</taxon>
        <taxon>Flavobacteriaceae</taxon>
        <taxon>Aquimarina</taxon>
    </lineage>
</organism>
<protein>
    <submittedName>
        <fullName evidence="9">Outer membrane protein transport protein (OMPP1/FadL/TodX)</fullName>
    </submittedName>
</protein>
<dbReference type="RefSeq" id="WP_130285885.1">
    <property type="nucleotide sequence ID" value="NZ_SGXE01000001.1"/>
</dbReference>
<dbReference type="Pfam" id="PF03349">
    <property type="entry name" value="Toluene_X"/>
    <property type="match status" value="1"/>
</dbReference>
<evidence type="ECO:0000256" key="7">
    <source>
        <dbReference type="ARBA" id="ARBA00023237"/>
    </source>
</evidence>
<evidence type="ECO:0000256" key="4">
    <source>
        <dbReference type="ARBA" id="ARBA00022692"/>
    </source>
</evidence>
<dbReference type="Gene3D" id="2.40.160.60">
    <property type="entry name" value="Outer membrane protein transport protein (OMPP1/FadL/TodX)"/>
    <property type="match status" value="2"/>
</dbReference>
<evidence type="ECO:0000313" key="10">
    <source>
        <dbReference type="Proteomes" id="UP000292262"/>
    </source>
</evidence>
<dbReference type="EMBL" id="SGXE01000001">
    <property type="protein sequence ID" value="RZT00089.1"/>
    <property type="molecule type" value="Genomic_DNA"/>
</dbReference>
<keyword evidence="5 8" id="KW-0732">Signal</keyword>
<dbReference type="SUPFAM" id="SSF56935">
    <property type="entry name" value="Porins"/>
    <property type="match status" value="1"/>
</dbReference>
<dbReference type="AlphaFoldDB" id="A0A4Q7PJ66"/>
<comment type="subcellular location">
    <subcellularLocation>
        <location evidence="1">Cell outer membrane</location>
        <topology evidence="1">Multi-pass membrane protein</topology>
    </subcellularLocation>
</comment>
<keyword evidence="4" id="KW-0812">Transmembrane</keyword>
<sequence length="503" mass="55600">MKKIVFFIGVLFVSITNAQDISDALRYADQNIQGTARFRAMGGAFGALGGDLSAIQINPAGSAVFLNSQLSVTLAGAGYGSDIYYGNGINTQTGSNLNFNQLGAVFVYGDASGSSPINKFTLTLAYDQTSDNEFQFTAFGNTSTSIDSYFLNQAQGVPLDLLERRSGESISDLYSFLGETEGYAVQQAYLGYESFILEADDPSDPDNTSYFSNIGSGSFYQEYAYQSTGLNGKFSVNGAAQINNDFYLGLNLNSHFINYDRVTDFFEANTNAGSNINEVLFTNRLSTRGAGFSAQVGAIAKVSDLIRLGFAVESPTWYTIEEETTQDLETFSEVDGVAVVAPDVINIFPEYQLRTPASYTASIAFLFGRQGLISLDYKYKDYTTTKFSSDFGNDYTDLNNSIVSTYKETSTIRLGGEWRNENWSFRGGYVYEESPFKNELLRSDRTGISFGLGYNWGKYKLDFAYDVMQQESFERFYPGSDFFNGAVVDTYRDNLTFTFGINF</sequence>
<dbReference type="Proteomes" id="UP000292262">
    <property type="component" value="Unassembled WGS sequence"/>
</dbReference>
<feature type="chain" id="PRO_5020439235" evidence="8">
    <location>
        <begin position="19"/>
        <end position="503"/>
    </location>
</feature>
<evidence type="ECO:0000256" key="5">
    <source>
        <dbReference type="ARBA" id="ARBA00022729"/>
    </source>
</evidence>
<name>A0A4Q7PJ66_9FLAO</name>
<proteinExistence type="inferred from homology"/>
<accession>A0A4Q7PJ66</accession>
<dbReference type="InterPro" id="IPR005017">
    <property type="entry name" value="OMPP1/FadL/TodX"/>
</dbReference>
<evidence type="ECO:0000256" key="6">
    <source>
        <dbReference type="ARBA" id="ARBA00023136"/>
    </source>
</evidence>
<evidence type="ECO:0000256" key="1">
    <source>
        <dbReference type="ARBA" id="ARBA00004571"/>
    </source>
</evidence>
<feature type="signal peptide" evidence="8">
    <location>
        <begin position="1"/>
        <end position="18"/>
    </location>
</feature>